<evidence type="ECO:0000256" key="1">
    <source>
        <dbReference type="ARBA" id="ARBA00022490"/>
    </source>
</evidence>
<keyword evidence="1 5" id="KW-0963">Cytoplasm</keyword>
<dbReference type="SMART" id="SM00732">
    <property type="entry name" value="YqgFc"/>
    <property type="match status" value="1"/>
</dbReference>
<dbReference type="Pfam" id="PF03652">
    <property type="entry name" value="RuvX"/>
    <property type="match status" value="1"/>
</dbReference>
<dbReference type="STRING" id="1122236.GCA_000378225_00826"/>
<dbReference type="PANTHER" id="PTHR33317">
    <property type="entry name" value="POLYNUCLEOTIDYL TRANSFERASE, RIBONUCLEASE H-LIKE SUPERFAMILY PROTEIN"/>
    <property type="match status" value="1"/>
</dbReference>
<dbReference type="CDD" id="cd16964">
    <property type="entry name" value="YqgF"/>
    <property type="match status" value="1"/>
</dbReference>
<dbReference type="InterPro" id="IPR037027">
    <property type="entry name" value="YqgF/RNaseH-like_dom_sf"/>
</dbReference>
<dbReference type="EMBL" id="SSGG01000079">
    <property type="protein sequence ID" value="TXI36705.1"/>
    <property type="molecule type" value="Genomic_DNA"/>
</dbReference>
<dbReference type="Gene3D" id="3.30.420.140">
    <property type="entry name" value="YqgF/RNase H-like domain"/>
    <property type="match status" value="1"/>
</dbReference>
<keyword evidence="3 5" id="KW-0540">Nuclease</keyword>
<dbReference type="PANTHER" id="PTHR33317:SF4">
    <property type="entry name" value="POLYNUCLEOTIDYL TRANSFERASE, RIBONUCLEASE H-LIKE SUPERFAMILY PROTEIN"/>
    <property type="match status" value="1"/>
</dbReference>
<evidence type="ECO:0000313" key="8">
    <source>
        <dbReference type="Proteomes" id="UP000321374"/>
    </source>
</evidence>
<keyword evidence="4 5" id="KW-0378">Hydrolase</keyword>
<dbReference type="InterPro" id="IPR005227">
    <property type="entry name" value="YqgF"/>
</dbReference>
<gene>
    <name evidence="7" type="primary">ruvX</name>
    <name evidence="7" type="ORF">E6Q51_04985</name>
</gene>
<comment type="subcellular location">
    <subcellularLocation>
        <location evidence="5">Cytoplasm</location>
    </subcellularLocation>
</comment>
<evidence type="ECO:0000259" key="6">
    <source>
        <dbReference type="SMART" id="SM00732"/>
    </source>
</evidence>
<dbReference type="GO" id="GO:0016788">
    <property type="term" value="F:hydrolase activity, acting on ester bonds"/>
    <property type="evidence" value="ECO:0007669"/>
    <property type="project" value="UniProtKB-UniRule"/>
</dbReference>
<dbReference type="GO" id="GO:0000967">
    <property type="term" value="P:rRNA 5'-end processing"/>
    <property type="evidence" value="ECO:0007669"/>
    <property type="project" value="UniProtKB-UniRule"/>
</dbReference>
<organism evidence="7 8">
    <name type="scientific">Methylophilus methylotrophus</name>
    <name type="common">Bacterium W3A1</name>
    <dbReference type="NCBI Taxonomy" id="17"/>
    <lineage>
        <taxon>Bacteria</taxon>
        <taxon>Pseudomonadati</taxon>
        <taxon>Pseudomonadota</taxon>
        <taxon>Betaproteobacteria</taxon>
        <taxon>Nitrosomonadales</taxon>
        <taxon>Methylophilaceae</taxon>
        <taxon>Methylophilus</taxon>
    </lineage>
</organism>
<comment type="similarity">
    <text evidence="5">Belongs to the YqgF HJR family.</text>
</comment>
<evidence type="ECO:0000256" key="2">
    <source>
        <dbReference type="ARBA" id="ARBA00022517"/>
    </source>
</evidence>
<comment type="function">
    <text evidence="5">Could be a nuclease involved in processing of the 5'-end of pre-16S rRNA.</text>
</comment>
<dbReference type="HAMAP" id="MF_00651">
    <property type="entry name" value="Nuclease_YqgF"/>
    <property type="match status" value="1"/>
</dbReference>
<dbReference type="EC" id="3.1.-.-" evidence="5"/>
<proteinExistence type="inferred from homology"/>
<dbReference type="GO" id="GO:0005829">
    <property type="term" value="C:cytosol"/>
    <property type="evidence" value="ECO:0007669"/>
    <property type="project" value="TreeGrafter"/>
</dbReference>
<reference evidence="7 8" key="1">
    <citation type="submission" date="2018-09" db="EMBL/GenBank/DDBJ databases">
        <title>Metagenome Assembled Genomes from an Advanced Water Purification Facility.</title>
        <authorList>
            <person name="Stamps B.W."/>
            <person name="Spear J.R."/>
        </authorList>
    </citation>
    <scope>NUCLEOTIDE SEQUENCE [LARGE SCALE GENOMIC DNA]</scope>
    <source>
        <strain evidence="7">Bin_42_2</strain>
    </source>
</reference>
<dbReference type="NCBIfam" id="TIGR00250">
    <property type="entry name" value="RNAse_H_YqgF"/>
    <property type="match status" value="1"/>
</dbReference>
<sequence length="167" mass="18328">MPDAAKPGKQPLNQSHLPITQRRYPDVTGTVLGFDFGEKRIGVAVGDTLLKLAHPLLTIETEENAAKFAQIEALLNEWQPALLIVGLPMSLDGETHAMTALAQKFAQRLEGRFNLPVMMVDERLSSAEASQSLREAGVRGRAQKSFLDQVAAQTILQSYFDAYHGRA</sequence>
<feature type="domain" description="YqgF/RNase H-like" evidence="6">
    <location>
        <begin position="29"/>
        <end position="129"/>
    </location>
</feature>
<dbReference type="Proteomes" id="UP000321374">
    <property type="component" value="Unassembled WGS sequence"/>
</dbReference>
<name>A0A5C7WJ48_METME</name>
<comment type="caution">
    <text evidence="7">The sequence shown here is derived from an EMBL/GenBank/DDBJ whole genome shotgun (WGS) entry which is preliminary data.</text>
</comment>
<accession>A0A5C7WJ48</accession>
<evidence type="ECO:0000256" key="3">
    <source>
        <dbReference type="ARBA" id="ARBA00022722"/>
    </source>
</evidence>
<evidence type="ECO:0000313" key="7">
    <source>
        <dbReference type="EMBL" id="TXI36705.1"/>
    </source>
</evidence>
<keyword evidence="2 5" id="KW-0690">Ribosome biogenesis</keyword>
<evidence type="ECO:0000256" key="4">
    <source>
        <dbReference type="ARBA" id="ARBA00022801"/>
    </source>
</evidence>
<dbReference type="InterPro" id="IPR012337">
    <property type="entry name" value="RNaseH-like_sf"/>
</dbReference>
<evidence type="ECO:0000256" key="5">
    <source>
        <dbReference type="HAMAP-Rule" id="MF_00651"/>
    </source>
</evidence>
<dbReference type="InterPro" id="IPR006641">
    <property type="entry name" value="YqgF/RNaseH-like_dom"/>
</dbReference>
<dbReference type="GO" id="GO:0004518">
    <property type="term" value="F:nuclease activity"/>
    <property type="evidence" value="ECO:0007669"/>
    <property type="project" value="UniProtKB-KW"/>
</dbReference>
<dbReference type="SUPFAM" id="SSF53098">
    <property type="entry name" value="Ribonuclease H-like"/>
    <property type="match status" value="1"/>
</dbReference>
<protein>
    <recommendedName>
        <fullName evidence="5">Putative pre-16S rRNA nuclease</fullName>
        <ecNumber evidence="5">3.1.-.-</ecNumber>
    </recommendedName>
</protein>
<dbReference type="AlphaFoldDB" id="A0A5C7WJ48"/>